<dbReference type="EMBL" id="QEXL01000010">
    <property type="protein sequence ID" value="RBM06738.1"/>
    <property type="molecule type" value="Genomic_DNA"/>
</dbReference>
<dbReference type="Proteomes" id="UP000252680">
    <property type="component" value="Unassembled WGS sequence"/>
</dbReference>
<evidence type="ECO:0000313" key="1">
    <source>
        <dbReference type="EMBL" id="RBM06738.1"/>
    </source>
</evidence>
<reference evidence="1 2" key="1">
    <citation type="submission" date="2018-05" db="EMBL/GenBank/DDBJ databases">
        <title>Komagataeibacter cocois sp. nov., for a novel cellulose- producing strain isolated from coconut milk.</title>
        <authorList>
            <person name="Liu L."/>
            <person name="Wang Y."/>
            <person name="Liu S."/>
            <person name="Bi J."/>
            <person name="Chen H."/>
            <person name="Deng J."/>
            <person name="Zhang C."/>
            <person name="Hu Q."/>
            <person name="Li C."/>
        </authorList>
    </citation>
    <scope>NUCLEOTIDE SEQUENCE [LARGE SCALE GENOMIC DNA]</scope>
    <source>
        <strain evidence="1 2">WE7</strain>
    </source>
</reference>
<proteinExistence type="predicted"/>
<protein>
    <submittedName>
        <fullName evidence="1">Uncharacterized protein</fullName>
    </submittedName>
</protein>
<organism evidence="1 2">
    <name type="scientific">Novacetimonas cocois</name>
    <dbReference type="NCBI Taxonomy" id="1747507"/>
    <lineage>
        <taxon>Bacteria</taxon>
        <taxon>Pseudomonadati</taxon>
        <taxon>Pseudomonadota</taxon>
        <taxon>Alphaproteobacteria</taxon>
        <taxon>Acetobacterales</taxon>
        <taxon>Acetobacteraceae</taxon>
        <taxon>Novacetimonas</taxon>
    </lineage>
</organism>
<name>A0A365YWE4_9PROT</name>
<dbReference type="AlphaFoldDB" id="A0A365YWE4"/>
<dbReference type="RefSeq" id="WP_113596047.1">
    <property type="nucleotide sequence ID" value="NZ_QEXL01000010.1"/>
</dbReference>
<evidence type="ECO:0000313" key="2">
    <source>
        <dbReference type="Proteomes" id="UP000252680"/>
    </source>
</evidence>
<gene>
    <name evidence="1" type="ORF">NJLHNGOC_08755</name>
</gene>
<sequence length="68" mass="6689">MAVSRHAAIMATVRSGHGNVARRRVALSCMVDIPATARSGGSCVGKGSGCLPLPICAARTGLAGPTAA</sequence>
<accession>A0A365YWE4</accession>
<keyword evidence="2" id="KW-1185">Reference proteome</keyword>
<comment type="caution">
    <text evidence="1">The sequence shown here is derived from an EMBL/GenBank/DDBJ whole genome shotgun (WGS) entry which is preliminary data.</text>
</comment>